<feature type="region of interest" description="Disordered" evidence="1">
    <location>
        <begin position="1"/>
        <end position="138"/>
    </location>
</feature>
<feature type="compositionally biased region" description="Low complexity" evidence="1">
    <location>
        <begin position="175"/>
        <end position="197"/>
    </location>
</feature>
<dbReference type="InterPro" id="IPR015943">
    <property type="entry name" value="WD40/YVTN_repeat-like_dom_sf"/>
</dbReference>
<gene>
    <name evidence="4" type="ORF">GCM10010347_48110</name>
</gene>
<keyword evidence="2" id="KW-0812">Transmembrane</keyword>
<evidence type="ECO:0000313" key="4">
    <source>
        <dbReference type="EMBL" id="GHB72205.1"/>
    </source>
</evidence>
<dbReference type="SUPFAM" id="SSF50998">
    <property type="entry name" value="Quinoprotein alcohol dehydrogenase-like"/>
    <property type="match status" value="1"/>
</dbReference>
<evidence type="ECO:0000313" key="5">
    <source>
        <dbReference type="Proteomes" id="UP000642673"/>
    </source>
</evidence>
<accession>A0ABQ3F276</accession>
<feature type="compositionally biased region" description="Pro residues" evidence="1">
    <location>
        <begin position="1"/>
        <end position="14"/>
    </location>
</feature>
<dbReference type="Pfam" id="PF13360">
    <property type="entry name" value="PQQ_2"/>
    <property type="match status" value="1"/>
</dbReference>
<feature type="domain" description="Pyrrolo-quinoline quinone repeat" evidence="3">
    <location>
        <begin position="231"/>
        <end position="353"/>
    </location>
</feature>
<protein>
    <recommendedName>
        <fullName evidence="3">Pyrrolo-quinoline quinone repeat domain-containing protein</fullName>
    </recommendedName>
</protein>
<feature type="compositionally biased region" description="Pro residues" evidence="1">
    <location>
        <begin position="63"/>
        <end position="95"/>
    </location>
</feature>
<evidence type="ECO:0000259" key="3">
    <source>
        <dbReference type="Pfam" id="PF13360"/>
    </source>
</evidence>
<reference evidence="5" key="1">
    <citation type="journal article" date="2019" name="Int. J. Syst. Evol. Microbiol.">
        <title>The Global Catalogue of Microorganisms (GCM) 10K type strain sequencing project: providing services to taxonomists for standard genome sequencing and annotation.</title>
        <authorList>
            <consortium name="The Broad Institute Genomics Platform"/>
            <consortium name="The Broad Institute Genome Sequencing Center for Infectious Disease"/>
            <person name="Wu L."/>
            <person name="Ma J."/>
        </authorList>
    </citation>
    <scope>NUCLEOTIDE SEQUENCE [LARGE SCALE GENOMIC DNA]</scope>
    <source>
        <strain evidence="5">JCM 4738</strain>
    </source>
</reference>
<feature type="compositionally biased region" description="Low complexity" evidence="1">
    <location>
        <begin position="96"/>
        <end position="121"/>
    </location>
</feature>
<organism evidence="4 5">
    <name type="scientific">Streptomyces cirratus</name>
    <dbReference type="NCBI Taxonomy" id="68187"/>
    <lineage>
        <taxon>Bacteria</taxon>
        <taxon>Bacillati</taxon>
        <taxon>Actinomycetota</taxon>
        <taxon>Actinomycetes</taxon>
        <taxon>Kitasatosporales</taxon>
        <taxon>Streptomycetaceae</taxon>
        <taxon>Streptomyces</taxon>
    </lineage>
</organism>
<dbReference type="RefSeq" id="WP_190186301.1">
    <property type="nucleotide sequence ID" value="NZ_BMVP01000011.1"/>
</dbReference>
<dbReference type="Proteomes" id="UP000642673">
    <property type="component" value="Unassembled WGS sequence"/>
</dbReference>
<keyword evidence="2" id="KW-0472">Membrane</keyword>
<sequence>MSTPSTPPPPPNQPPAGGYGAPPPPNQPPAGGYGAPPPPNQPPAGGYGAPPPPNQPPQGGYGAPPPPNQPPPGGYGAPPPVPPMPPTVPQQPPAAAPGQPSYGYPPQAPAGYGYPQQQPAGFPTTPHQAVGQGGAGGGDKRTQLMIVGAALLAMVLIIGGGFLYVSDQGGGGGTQPTANGGPSGSPGSDKGPAPSGGTEKVPANTKSRTLVNVPSPAPDDVVSVDGSWLTDTTYVKSDLAKVVGYNLVDGGKKWEIPLPAQVCGATKHVSGNKTAILFQEGMANDSNKYPRCTQVGVIDLDAGKLVWSGTAKSQTNGDKPVPFTEVTLSGQTVAAGGLGGGAAWNLADGKSLWTPKADADGCYDLGYAGGEALAVLRKCGRDPNQTLFAQSLDPATGAPKASYKLAPGIEWAGIISTKPLIVAANVGNTAKNATNVSDLFVIDDAGQLKSRIGLSSGNYGPDCPATEVEQCSGMVVGNGKVYLPTYEHQGAAGSIGRTNEIVSFDLETGKGTTDRADAGERYTMYPLRMDGSNIIAYKEPPYDGGGQIVSIDGKTMKQTVLMQNPSDKAVHSAETQFVVDHSEFRYHNGHLFIARTMVRKPYSSTSEPEHLFVSFIAN</sequence>
<dbReference type="InterPro" id="IPR011047">
    <property type="entry name" value="Quinoprotein_ADH-like_sf"/>
</dbReference>
<dbReference type="EMBL" id="BMVP01000011">
    <property type="protein sequence ID" value="GHB72205.1"/>
    <property type="molecule type" value="Genomic_DNA"/>
</dbReference>
<evidence type="ECO:0000256" key="1">
    <source>
        <dbReference type="SAM" id="MobiDB-lite"/>
    </source>
</evidence>
<evidence type="ECO:0000256" key="2">
    <source>
        <dbReference type="SAM" id="Phobius"/>
    </source>
</evidence>
<feature type="region of interest" description="Disordered" evidence="1">
    <location>
        <begin position="173"/>
        <end position="214"/>
    </location>
</feature>
<keyword evidence="5" id="KW-1185">Reference proteome</keyword>
<name>A0ABQ3F276_9ACTN</name>
<keyword evidence="2" id="KW-1133">Transmembrane helix</keyword>
<proteinExistence type="predicted"/>
<comment type="caution">
    <text evidence="4">The sequence shown here is derived from an EMBL/GenBank/DDBJ whole genome shotgun (WGS) entry which is preliminary data.</text>
</comment>
<dbReference type="Gene3D" id="2.130.10.10">
    <property type="entry name" value="YVTN repeat-like/Quinoprotein amine dehydrogenase"/>
    <property type="match status" value="1"/>
</dbReference>
<dbReference type="InterPro" id="IPR002372">
    <property type="entry name" value="PQQ_rpt_dom"/>
</dbReference>
<feature type="transmembrane region" description="Helical" evidence="2">
    <location>
        <begin position="144"/>
        <end position="165"/>
    </location>
</feature>